<comment type="caution">
    <text evidence="2">The sequence shown here is derived from an EMBL/GenBank/DDBJ whole genome shotgun (WGS) entry which is preliminary data.</text>
</comment>
<feature type="compositionally biased region" description="Polar residues" evidence="1">
    <location>
        <begin position="1"/>
        <end position="10"/>
    </location>
</feature>
<feature type="compositionally biased region" description="Polar residues" evidence="1">
    <location>
        <begin position="136"/>
        <end position="149"/>
    </location>
</feature>
<feature type="region of interest" description="Disordered" evidence="1">
    <location>
        <begin position="1"/>
        <end position="28"/>
    </location>
</feature>
<feature type="region of interest" description="Disordered" evidence="1">
    <location>
        <begin position="129"/>
        <end position="149"/>
    </location>
</feature>
<proteinExistence type="predicted"/>
<organism evidence="2 3">
    <name type="scientific">Gymnopilus dilepis</name>
    <dbReference type="NCBI Taxonomy" id="231916"/>
    <lineage>
        <taxon>Eukaryota</taxon>
        <taxon>Fungi</taxon>
        <taxon>Dikarya</taxon>
        <taxon>Basidiomycota</taxon>
        <taxon>Agaricomycotina</taxon>
        <taxon>Agaricomycetes</taxon>
        <taxon>Agaricomycetidae</taxon>
        <taxon>Agaricales</taxon>
        <taxon>Agaricineae</taxon>
        <taxon>Hymenogastraceae</taxon>
        <taxon>Gymnopilus</taxon>
    </lineage>
</organism>
<dbReference type="GO" id="GO:0003700">
    <property type="term" value="F:DNA-binding transcription factor activity"/>
    <property type="evidence" value="ECO:0007669"/>
    <property type="project" value="InterPro"/>
</dbReference>
<dbReference type="SUPFAM" id="SSF57959">
    <property type="entry name" value="Leucine zipper domain"/>
    <property type="match status" value="1"/>
</dbReference>
<evidence type="ECO:0008006" key="4">
    <source>
        <dbReference type="Google" id="ProtNLM"/>
    </source>
</evidence>
<sequence length="185" mass="20490">MPKSPGSSSHTDGETDTTVRKKRNAKGQAAFRAKRSQYIASLEETVLRLESALVQYQEEWRGSQDEIYKTKEDNEKMRLEQRQHEALLEAMYRRGELPELADVLKADPSLLPVVGDVIKLLPLSPSASLRASESPTYPTTLPAHQNEGSSRLPMAVPVFLSPSNVSQNTVGPQSPIIYGSGFQPR</sequence>
<evidence type="ECO:0000256" key="1">
    <source>
        <dbReference type="SAM" id="MobiDB-lite"/>
    </source>
</evidence>
<dbReference type="AlphaFoldDB" id="A0A409YI93"/>
<name>A0A409YI93_9AGAR</name>
<reference evidence="2 3" key="1">
    <citation type="journal article" date="2018" name="Evol. Lett.">
        <title>Horizontal gene cluster transfer increased hallucinogenic mushroom diversity.</title>
        <authorList>
            <person name="Reynolds H.T."/>
            <person name="Vijayakumar V."/>
            <person name="Gluck-Thaler E."/>
            <person name="Korotkin H.B."/>
            <person name="Matheny P.B."/>
            <person name="Slot J.C."/>
        </authorList>
    </citation>
    <scope>NUCLEOTIDE SEQUENCE [LARGE SCALE GENOMIC DNA]</scope>
    <source>
        <strain evidence="2 3">SRW20</strain>
    </source>
</reference>
<keyword evidence="3" id="KW-1185">Reference proteome</keyword>
<gene>
    <name evidence="2" type="ORF">CVT26_009460</name>
</gene>
<feature type="region of interest" description="Disordered" evidence="1">
    <location>
        <begin position="165"/>
        <end position="185"/>
    </location>
</feature>
<dbReference type="OrthoDB" id="2285533at2759"/>
<dbReference type="InterPro" id="IPR046347">
    <property type="entry name" value="bZIP_sf"/>
</dbReference>
<dbReference type="Proteomes" id="UP000284706">
    <property type="component" value="Unassembled WGS sequence"/>
</dbReference>
<evidence type="ECO:0000313" key="2">
    <source>
        <dbReference type="EMBL" id="PPR02749.1"/>
    </source>
</evidence>
<dbReference type="CDD" id="cd14688">
    <property type="entry name" value="bZIP_YAP"/>
    <property type="match status" value="1"/>
</dbReference>
<protein>
    <recommendedName>
        <fullName evidence="4">BZIP domain-containing protein</fullName>
    </recommendedName>
</protein>
<dbReference type="InParanoid" id="A0A409YI93"/>
<dbReference type="Gene3D" id="1.20.5.170">
    <property type="match status" value="1"/>
</dbReference>
<dbReference type="EMBL" id="NHYE01000825">
    <property type="protein sequence ID" value="PPR02749.1"/>
    <property type="molecule type" value="Genomic_DNA"/>
</dbReference>
<evidence type="ECO:0000313" key="3">
    <source>
        <dbReference type="Proteomes" id="UP000284706"/>
    </source>
</evidence>
<dbReference type="STRING" id="231916.A0A409YI93"/>
<accession>A0A409YI93</accession>